<name>A0A1H0M512_9HYPH</name>
<keyword evidence="4" id="KW-1185">Reference proteome</keyword>
<feature type="domain" description="HTH cro/C1-type" evidence="2">
    <location>
        <begin position="16"/>
        <end position="69"/>
    </location>
</feature>
<dbReference type="OrthoDB" id="7917079at2"/>
<reference evidence="3 4" key="1">
    <citation type="submission" date="2016-10" db="EMBL/GenBank/DDBJ databases">
        <authorList>
            <person name="de Groot N.N."/>
        </authorList>
    </citation>
    <scope>NUCLEOTIDE SEQUENCE [LARGE SCALE GENOMIC DNA]</scope>
    <source>
        <strain evidence="4">L7-484,KACC 16230,DSM 25025</strain>
    </source>
</reference>
<dbReference type="STRING" id="1166073.SAMN05192530_11272"/>
<dbReference type="Proteomes" id="UP000198793">
    <property type="component" value="Unassembled WGS sequence"/>
</dbReference>
<dbReference type="AlphaFoldDB" id="A0A1H0M512"/>
<dbReference type="CDD" id="cd00093">
    <property type="entry name" value="HTH_XRE"/>
    <property type="match status" value="1"/>
</dbReference>
<proteinExistence type="predicted"/>
<dbReference type="GO" id="GO:0003677">
    <property type="term" value="F:DNA binding"/>
    <property type="evidence" value="ECO:0007669"/>
    <property type="project" value="InterPro"/>
</dbReference>
<protein>
    <recommendedName>
        <fullName evidence="2">HTH cro/C1-type domain-containing protein</fullName>
    </recommendedName>
</protein>
<evidence type="ECO:0000313" key="4">
    <source>
        <dbReference type="Proteomes" id="UP000198793"/>
    </source>
</evidence>
<dbReference type="InterPro" id="IPR010982">
    <property type="entry name" value="Lambda_DNA-bd_dom_sf"/>
</dbReference>
<evidence type="ECO:0000259" key="2">
    <source>
        <dbReference type="PROSITE" id="PS50943"/>
    </source>
</evidence>
<organism evidence="3 4">
    <name type="scientific">Aureimonas jatrophae</name>
    <dbReference type="NCBI Taxonomy" id="1166073"/>
    <lineage>
        <taxon>Bacteria</taxon>
        <taxon>Pseudomonadati</taxon>
        <taxon>Pseudomonadota</taxon>
        <taxon>Alphaproteobacteria</taxon>
        <taxon>Hyphomicrobiales</taxon>
        <taxon>Aurantimonadaceae</taxon>
        <taxon>Aureimonas</taxon>
    </lineage>
</organism>
<evidence type="ECO:0000256" key="1">
    <source>
        <dbReference type="SAM" id="MobiDB-lite"/>
    </source>
</evidence>
<dbReference type="SUPFAM" id="SSF47413">
    <property type="entry name" value="lambda repressor-like DNA-binding domains"/>
    <property type="match status" value="1"/>
</dbReference>
<sequence length="112" mass="12035">MTDHPHTLLFDGPLCRAARTLLGLSQLELCGAADCSRKLLNDFENSLIRPKDTKLEAIKAGLEREGAVFVRIDDMLAVGVRPGRSSRRSARGRSFATGPGEPDGTSVTDGEP</sequence>
<feature type="region of interest" description="Disordered" evidence="1">
    <location>
        <begin position="81"/>
        <end position="112"/>
    </location>
</feature>
<dbReference type="RefSeq" id="WP_090676574.1">
    <property type="nucleotide sequence ID" value="NZ_FNIT01000012.1"/>
</dbReference>
<accession>A0A1H0M512</accession>
<dbReference type="InterPro" id="IPR001387">
    <property type="entry name" value="Cro/C1-type_HTH"/>
</dbReference>
<dbReference type="EMBL" id="FNIT01000012">
    <property type="protein sequence ID" value="SDO75538.1"/>
    <property type="molecule type" value="Genomic_DNA"/>
</dbReference>
<dbReference type="PROSITE" id="PS50943">
    <property type="entry name" value="HTH_CROC1"/>
    <property type="match status" value="1"/>
</dbReference>
<gene>
    <name evidence="3" type="ORF">SAMN05192530_11272</name>
</gene>
<dbReference type="Gene3D" id="1.10.260.40">
    <property type="entry name" value="lambda repressor-like DNA-binding domains"/>
    <property type="match status" value="1"/>
</dbReference>
<evidence type="ECO:0000313" key="3">
    <source>
        <dbReference type="EMBL" id="SDO75538.1"/>
    </source>
</evidence>